<dbReference type="Proteomes" id="UP000215914">
    <property type="component" value="Unassembled WGS sequence"/>
</dbReference>
<keyword evidence="2" id="KW-1185">Reference proteome</keyword>
<reference evidence="1" key="2">
    <citation type="submission" date="2020-06" db="EMBL/GenBank/DDBJ databases">
        <title>Helianthus annuus Genome sequencing and assembly Release 2.</title>
        <authorList>
            <person name="Gouzy J."/>
            <person name="Langlade N."/>
            <person name="Munos S."/>
        </authorList>
    </citation>
    <scope>NUCLEOTIDE SEQUENCE</scope>
    <source>
        <tissue evidence="1">Leaves</tissue>
    </source>
</reference>
<dbReference type="AlphaFoldDB" id="A0A9K3GXB1"/>
<organism evidence="1 2">
    <name type="scientific">Helianthus annuus</name>
    <name type="common">Common sunflower</name>
    <dbReference type="NCBI Taxonomy" id="4232"/>
    <lineage>
        <taxon>Eukaryota</taxon>
        <taxon>Viridiplantae</taxon>
        <taxon>Streptophyta</taxon>
        <taxon>Embryophyta</taxon>
        <taxon>Tracheophyta</taxon>
        <taxon>Spermatophyta</taxon>
        <taxon>Magnoliopsida</taxon>
        <taxon>eudicotyledons</taxon>
        <taxon>Gunneridae</taxon>
        <taxon>Pentapetalae</taxon>
        <taxon>asterids</taxon>
        <taxon>campanulids</taxon>
        <taxon>Asterales</taxon>
        <taxon>Asteraceae</taxon>
        <taxon>Asteroideae</taxon>
        <taxon>Heliantheae alliance</taxon>
        <taxon>Heliantheae</taxon>
        <taxon>Helianthus</taxon>
    </lineage>
</organism>
<sequence>MIRLIVSEVCKSYQLHVNFVGRGATRVGFFSSLCYKENVCTKRKTKANENIFVVFA</sequence>
<dbReference type="Gramene" id="mRNA:HanXRQr2_Chr16g0741161">
    <property type="protein sequence ID" value="CDS:HanXRQr2_Chr16g0741161.1"/>
    <property type="gene ID" value="HanXRQr2_Chr16g0741161"/>
</dbReference>
<dbReference type="EMBL" id="MNCJ02000331">
    <property type="protein sequence ID" value="KAF5759432.1"/>
    <property type="molecule type" value="Genomic_DNA"/>
</dbReference>
<evidence type="ECO:0000313" key="1">
    <source>
        <dbReference type="EMBL" id="KAF5759432.1"/>
    </source>
</evidence>
<proteinExistence type="predicted"/>
<accession>A0A9K3GXB1</accession>
<comment type="caution">
    <text evidence="1">The sequence shown here is derived from an EMBL/GenBank/DDBJ whole genome shotgun (WGS) entry which is preliminary data.</text>
</comment>
<gene>
    <name evidence="1" type="ORF">HanXRQr2_Chr16g0741161</name>
</gene>
<evidence type="ECO:0000313" key="2">
    <source>
        <dbReference type="Proteomes" id="UP000215914"/>
    </source>
</evidence>
<protein>
    <submittedName>
        <fullName evidence="1">Uncharacterized protein</fullName>
    </submittedName>
</protein>
<reference evidence="1" key="1">
    <citation type="journal article" date="2017" name="Nature">
        <title>The sunflower genome provides insights into oil metabolism, flowering and Asterid evolution.</title>
        <authorList>
            <person name="Badouin H."/>
            <person name="Gouzy J."/>
            <person name="Grassa C.J."/>
            <person name="Murat F."/>
            <person name="Staton S.E."/>
            <person name="Cottret L."/>
            <person name="Lelandais-Briere C."/>
            <person name="Owens G.L."/>
            <person name="Carrere S."/>
            <person name="Mayjonade B."/>
            <person name="Legrand L."/>
            <person name="Gill N."/>
            <person name="Kane N.C."/>
            <person name="Bowers J.E."/>
            <person name="Hubner S."/>
            <person name="Bellec A."/>
            <person name="Berard A."/>
            <person name="Berges H."/>
            <person name="Blanchet N."/>
            <person name="Boniface M.C."/>
            <person name="Brunel D."/>
            <person name="Catrice O."/>
            <person name="Chaidir N."/>
            <person name="Claudel C."/>
            <person name="Donnadieu C."/>
            <person name="Faraut T."/>
            <person name="Fievet G."/>
            <person name="Helmstetter N."/>
            <person name="King M."/>
            <person name="Knapp S.J."/>
            <person name="Lai Z."/>
            <person name="Le Paslier M.C."/>
            <person name="Lippi Y."/>
            <person name="Lorenzon L."/>
            <person name="Mandel J.R."/>
            <person name="Marage G."/>
            <person name="Marchand G."/>
            <person name="Marquand E."/>
            <person name="Bret-Mestries E."/>
            <person name="Morien E."/>
            <person name="Nambeesan S."/>
            <person name="Nguyen T."/>
            <person name="Pegot-Espagnet P."/>
            <person name="Pouilly N."/>
            <person name="Raftis F."/>
            <person name="Sallet E."/>
            <person name="Schiex T."/>
            <person name="Thomas J."/>
            <person name="Vandecasteele C."/>
            <person name="Vares D."/>
            <person name="Vear F."/>
            <person name="Vautrin S."/>
            <person name="Crespi M."/>
            <person name="Mangin B."/>
            <person name="Burke J.M."/>
            <person name="Salse J."/>
            <person name="Munos S."/>
            <person name="Vincourt P."/>
            <person name="Rieseberg L.H."/>
            <person name="Langlade N.B."/>
        </authorList>
    </citation>
    <scope>NUCLEOTIDE SEQUENCE</scope>
    <source>
        <tissue evidence="1">Leaves</tissue>
    </source>
</reference>
<name>A0A9K3GXB1_HELAN</name>